<dbReference type="HOGENOM" id="CLU_3062457_0_0_4"/>
<gene>
    <name evidence="1" type="ORF">GCWU000324_01854</name>
</gene>
<dbReference type="Proteomes" id="UP000003009">
    <property type="component" value="Unassembled WGS sequence"/>
</dbReference>
<name>C4GII3_9NEIS</name>
<dbReference type="EMBL" id="ACJW02000003">
    <property type="protein sequence ID" value="EEP67605.1"/>
    <property type="molecule type" value="Genomic_DNA"/>
</dbReference>
<organism evidence="1 2">
    <name type="scientific">Kingella oralis ATCC 51147</name>
    <dbReference type="NCBI Taxonomy" id="629741"/>
    <lineage>
        <taxon>Bacteria</taxon>
        <taxon>Pseudomonadati</taxon>
        <taxon>Pseudomonadota</taxon>
        <taxon>Betaproteobacteria</taxon>
        <taxon>Neisseriales</taxon>
        <taxon>Neisseriaceae</taxon>
        <taxon>Kingella</taxon>
    </lineage>
</organism>
<proteinExistence type="predicted"/>
<reference evidence="1" key="1">
    <citation type="submission" date="2009-04" db="EMBL/GenBank/DDBJ databases">
        <authorList>
            <person name="Weinstock G."/>
            <person name="Sodergren E."/>
            <person name="Clifton S."/>
            <person name="Fulton L."/>
            <person name="Fulton B."/>
            <person name="Courtney L."/>
            <person name="Fronick C."/>
            <person name="Harrison M."/>
            <person name="Strong C."/>
            <person name="Farmer C."/>
            <person name="Delahaunty K."/>
            <person name="Markovic C."/>
            <person name="Hall O."/>
            <person name="Minx P."/>
            <person name="Tomlinson C."/>
            <person name="Mitreva M."/>
            <person name="Nelson J."/>
            <person name="Hou S."/>
            <person name="Wollam A."/>
            <person name="Pepin K.H."/>
            <person name="Johnson M."/>
            <person name="Bhonagiri V."/>
            <person name="Nash W.E."/>
            <person name="Warren W."/>
            <person name="Chinwalla A."/>
            <person name="Mardis E.R."/>
            <person name="Wilson R.K."/>
        </authorList>
    </citation>
    <scope>NUCLEOTIDE SEQUENCE [LARGE SCALE GENOMIC DNA]</scope>
    <source>
        <strain evidence="1">ATCC 51147</strain>
    </source>
</reference>
<accession>C4GII3</accession>
<evidence type="ECO:0000313" key="1">
    <source>
        <dbReference type="EMBL" id="EEP67605.1"/>
    </source>
</evidence>
<protein>
    <submittedName>
        <fullName evidence="1">Uncharacterized protein</fullName>
    </submittedName>
</protein>
<evidence type="ECO:0000313" key="2">
    <source>
        <dbReference type="Proteomes" id="UP000003009"/>
    </source>
</evidence>
<comment type="caution">
    <text evidence="1">The sequence shown here is derived from an EMBL/GenBank/DDBJ whole genome shotgun (WGS) entry which is preliminary data.</text>
</comment>
<dbReference type="AlphaFoldDB" id="C4GII3"/>
<keyword evidence="2" id="KW-1185">Reference proteome</keyword>
<sequence>MFNEWMAAFNRFSGCRSVFQAAVVMNISNAKHRFQLFNLQHNKTTQQPCRHTK</sequence>